<keyword evidence="5" id="KW-1185">Reference proteome</keyword>
<feature type="domain" description="Fe/B12 periplasmic-binding" evidence="3">
    <location>
        <begin position="26"/>
        <end position="272"/>
    </location>
</feature>
<dbReference type="InterPro" id="IPR002491">
    <property type="entry name" value="ABC_transptr_periplasmic_BD"/>
</dbReference>
<dbReference type="Proteomes" id="UP000283387">
    <property type="component" value="Unassembled WGS sequence"/>
</dbReference>
<dbReference type="PANTHER" id="PTHR30535">
    <property type="entry name" value="VITAMIN B12-BINDING PROTEIN"/>
    <property type="match status" value="1"/>
</dbReference>
<dbReference type="Gene3D" id="3.40.50.1980">
    <property type="entry name" value="Nitrogenase molybdenum iron protein domain"/>
    <property type="match status" value="2"/>
</dbReference>
<dbReference type="AlphaFoldDB" id="A0A419WA58"/>
<dbReference type="SUPFAM" id="SSF53807">
    <property type="entry name" value="Helical backbone' metal receptor"/>
    <property type="match status" value="1"/>
</dbReference>
<keyword evidence="1 2" id="KW-0732">Signal</keyword>
<evidence type="ECO:0000256" key="2">
    <source>
        <dbReference type="SAM" id="SignalP"/>
    </source>
</evidence>
<dbReference type="Pfam" id="PF01497">
    <property type="entry name" value="Peripla_BP_2"/>
    <property type="match status" value="1"/>
</dbReference>
<dbReference type="RefSeq" id="WP_120273526.1">
    <property type="nucleotide sequence ID" value="NZ_RAPN01000001.1"/>
</dbReference>
<dbReference type="GO" id="GO:0071281">
    <property type="term" value="P:cellular response to iron ion"/>
    <property type="evidence" value="ECO:0007669"/>
    <property type="project" value="TreeGrafter"/>
</dbReference>
<dbReference type="NCBIfam" id="NF038402">
    <property type="entry name" value="TroA_like"/>
    <property type="match status" value="1"/>
</dbReference>
<dbReference type="EMBL" id="RAPN01000001">
    <property type="protein sequence ID" value="RKD92304.1"/>
    <property type="molecule type" value="Genomic_DNA"/>
</dbReference>
<feature type="signal peptide" evidence="2">
    <location>
        <begin position="1"/>
        <end position="21"/>
    </location>
</feature>
<dbReference type="PROSITE" id="PS50983">
    <property type="entry name" value="FE_B12_PBP"/>
    <property type="match status" value="1"/>
</dbReference>
<dbReference type="InterPro" id="IPR050902">
    <property type="entry name" value="ABC_Transporter_SBP"/>
</dbReference>
<evidence type="ECO:0000313" key="5">
    <source>
        <dbReference type="Proteomes" id="UP000283387"/>
    </source>
</evidence>
<dbReference type="OrthoDB" id="9816357at2"/>
<name>A0A419WA58_9BACT</name>
<comment type="caution">
    <text evidence="4">The sequence shown here is derived from an EMBL/GenBank/DDBJ whole genome shotgun (WGS) entry which is preliminary data.</text>
</comment>
<accession>A0A419WA58</accession>
<dbReference type="InterPro" id="IPR054828">
    <property type="entry name" value="Vit_B12_bind_prot"/>
</dbReference>
<evidence type="ECO:0000256" key="1">
    <source>
        <dbReference type="ARBA" id="ARBA00022729"/>
    </source>
</evidence>
<protein>
    <submittedName>
        <fullName evidence="4">Iron complex transport system substrate-binding protein</fullName>
    </submittedName>
</protein>
<dbReference type="PANTHER" id="PTHR30535:SF34">
    <property type="entry name" value="MOLYBDATE-BINDING PROTEIN MOLA"/>
    <property type="match status" value="1"/>
</dbReference>
<evidence type="ECO:0000313" key="4">
    <source>
        <dbReference type="EMBL" id="RKD92304.1"/>
    </source>
</evidence>
<evidence type="ECO:0000259" key="3">
    <source>
        <dbReference type="PROSITE" id="PS50983"/>
    </source>
</evidence>
<organism evidence="4 5">
    <name type="scientific">Mangrovibacterium diazotrophicum</name>
    <dbReference type="NCBI Taxonomy" id="1261403"/>
    <lineage>
        <taxon>Bacteria</taxon>
        <taxon>Pseudomonadati</taxon>
        <taxon>Bacteroidota</taxon>
        <taxon>Bacteroidia</taxon>
        <taxon>Marinilabiliales</taxon>
        <taxon>Prolixibacteraceae</taxon>
        <taxon>Mangrovibacterium</taxon>
    </lineage>
</organism>
<reference evidence="4 5" key="1">
    <citation type="submission" date="2018-09" db="EMBL/GenBank/DDBJ databases">
        <title>Genomic Encyclopedia of Archaeal and Bacterial Type Strains, Phase II (KMG-II): from individual species to whole genera.</title>
        <authorList>
            <person name="Goeker M."/>
        </authorList>
    </citation>
    <scope>NUCLEOTIDE SEQUENCE [LARGE SCALE GENOMIC DNA]</scope>
    <source>
        <strain evidence="4 5">DSM 27148</strain>
    </source>
</reference>
<feature type="chain" id="PRO_5019391589" evidence="2">
    <location>
        <begin position="22"/>
        <end position="272"/>
    </location>
</feature>
<gene>
    <name evidence="4" type="ORF">BC643_2675</name>
</gene>
<sequence>MKKLKFYLSLLFALLVLSGQAQTPKRIISLAPSLTKSLYMLGAEDLLVGCTSFCTLQDPDDAEVVASAVKVNLEKAMMLKPDLVLTSSLTSPETTRTFEKLGVETMYFPYPKSYEEMCQYLLRLGEKIGRKELAEKLVKESRARLAKVMATVPKTDHKPRVFMQIGANPLFTVVPNTFMQDFIDFSACENIAGDLEIGSITREGVLVRNPDVIFVILMGSLSADEKDKWESYKSLNAVKNKKIFVLDSEKTCSPTPLDFVDALEQMIGLIYN</sequence>
<proteinExistence type="predicted"/>